<accession>A0ABQ4SM52</accession>
<evidence type="ECO:0000313" key="2">
    <source>
        <dbReference type="Proteomes" id="UP001055153"/>
    </source>
</evidence>
<dbReference type="PANTHER" id="PTHR31793:SF2">
    <property type="entry name" value="BLR1345 PROTEIN"/>
    <property type="match status" value="1"/>
</dbReference>
<dbReference type="Pfam" id="PF13279">
    <property type="entry name" value="4HBT_2"/>
    <property type="match status" value="1"/>
</dbReference>
<evidence type="ECO:0000313" key="1">
    <source>
        <dbReference type="EMBL" id="GJE04304.1"/>
    </source>
</evidence>
<dbReference type="Proteomes" id="UP001055153">
    <property type="component" value="Unassembled WGS sequence"/>
</dbReference>
<dbReference type="EMBL" id="BPQQ01000111">
    <property type="protein sequence ID" value="GJE04304.1"/>
    <property type="molecule type" value="Genomic_DNA"/>
</dbReference>
<name>A0ABQ4SM52_9HYPH</name>
<dbReference type="PANTHER" id="PTHR31793">
    <property type="entry name" value="4-HYDROXYBENZOYL-COA THIOESTERASE FAMILY MEMBER"/>
    <property type="match status" value="1"/>
</dbReference>
<proteinExistence type="predicted"/>
<keyword evidence="2" id="KW-1185">Reference proteome</keyword>
<organism evidence="1 2">
    <name type="scientific">Methylobacterium isbiliense</name>
    <dbReference type="NCBI Taxonomy" id="315478"/>
    <lineage>
        <taxon>Bacteria</taxon>
        <taxon>Pseudomonadati</taxon>
        <taxon>Pseudomonadota</taxon>
        <taxon>Alphaproteobacteria</taxon>
        <taxon>Hyphomicrobiales</taxon>
        <taxon>Methylobacteriaceae</taxon>
        <taxon>Methylobacterium</taxon>
    </lineage>
</organism>
<evidence type="ECO:0008006" key="3">
    <source>
        <dbReference type="Google" id="ProtNLM"/>
    </source>
</evidence>
<reference evidence="1" key="1">
    <citation type="journal article" date="2021" name="Front. Microbiol.">
        <title>Comprehensive Comparative Genomics and Phenotyping of Methylobacterium Species.</title>
        <authorList>
            <person name="Alessa O."/>
            <person name="Ogura Y."/>
            <person name="Fujitani Y."/>
            <person name="Takami H."/>
            <person name="Hayashi T."/>
            <person name="Sahin N."/>
            <person name="Tani A."/>
        </authorList>
    </citation>
    <scope>NUCLEOTIDE SEQUENCE</scope>
    <source>
        <strain evidence="1">DSM 17168</strain>
    </source>
</reference>
<protein>
    <recommendedName>
        <fullName evidence="3">Thioesterase</fullName>
    </recommendedName>
</protein>
<comment type="caution">
    <text evidence="1">The sequence shown here is derived from an EMBL/GenBank/DDBJ whole genome shotgun (WGS) entry which is preliminary data.</text>
</comment>
<dbReference type="CDD" id="cd00586">
    <property type="entry name" value="4HBT"/>
    <property type="match status" value="1"/>
</dbReference>
<dbReference type="SUPFAM" id="SSF54637">
    <property type="entry name" value="Thioesterase/thiol ester dehydrase-isomerase"/>
    <property type="match status" value="1"/>
</dbReference>
<dbReference type="RefSeq" id="WP_238241666.1">
    <property type="nucleotide sequence ID" value="NZ_BPQQ01000111.1"/>
</dbReference>
<sequence>MADERPASVFFFAPFVSSTMPIEQGWIDYNGHLNMAYYHVLFDRAVDEAFGIVGLGPDYVAEREATYFAAEVHVRYRRELTLDDRVRVTLQLIDFDEKRVHFYTEIRHALEGWVAATSENLSLHVDATTRRVVPFPDDILDNLAVMRSCHARLPRPADLGRVIGVPRRGGALLREDEPVALAAGGRLRH</sequence>
<dbReference type="InterPro" id="IPR029069">
    <property type="entry name" value="HotDog_dom_sf"/>
</dbReference>
<dbReference type="InterPro" id="IPR050563">
    <property type="entry name" value="4-hydroxybenzoyl-CoA_TE"/>
</dbReference>
<gene>
    <name evidence="1" type="ORF">GMJLKIPL_6265</name>
</gene>
<dbReference type="Gene3D" id="3.10.129.10">
    <property type="entry name" value="Hotdog Thioesterase"/>
    <property type="match status" value="1"/>
</dbReference>
<reference evidence="1" key="2">
    <citation type="submission" date="2021-08" db="EMBL/GenBank/DDBJ databases">
        <authorList>
            <person name="Tani A."/>
            <person name="Ola A."/>
            <person name="Ogura Y."/>
            <person name="Katsura K."/>
            <person name="Hayashi T."/>
        </authorList>
    </citation>
    <scope>NUCLEOTIDE SEQUENCE</scope>
    <source>
        <strain evidence="1">DSM 17168</strain>
    </source>
</reference>